<dbReference type="InterPro" id="IPR000086">
    <property type="entry name" value="NUDIX_hydrolase_dom"/>
</dbReference>
<keyword evidence="2" id="KW-0378">Hydrolase</keyword>
<dbReference type="EMBL" id="JBEYBF010000034">
    <property type="protein sequence ID" value="MEU1956222.1"/>
    <property type="molecule type" value="Genomic_DNA"/>
</dbReference>
<dbReference type="PANTHER" id="PTHR43046">
    <property type="entry name" value="GDP-MANNOSE MANNOSYL HYDROLASE"/>
    <property type="match status" value="1"/>
</dbReference>
<dbReference type="Proteomes" id="UP001550628">
    <property type="component" value="Unassembled WGS sequence"/>
</dbReference>
<evidence type="ECO:0000256" key="2">
    <source>
        <dbReference type="ARBA" id="ARBA00022801"/>
    </source>
</evidence>
<dbReference type="Gene3D" id="3.90.79.10">
    <property type="entry name" value="Nucleoside Triphosphate Pyrophosphohydrolase"/>
    <property type="match status" value="1"/>
</dbReference>
<accession>A0ABV2WZC0</accession>
<proteinExistence type="predicted"/>
<gene>
    <name evidence="4" type="ORF">ABZ510_30790</name>
</gene>
<feature type="domain" description="Nudix hydrolase" evidence="3">
    <location>
        <begin position="12"/>
        <end position="143"/>
    </location>
</feature>
<dbReference type="Pfam" id="PF00293">
    <property type="entry name" value="NUDIX"/>
    <property type="match status" value="1"/>
</dbReference>
<dbReference type="RefSeq" id="WP_030525992.1">
    <property type="nucleotide sequence ID" value="NZ_JBEYBD010000005.1"/>
</dbReference>
<keyword evidence="5" id="KW-1185">Reference proteome</keyword>
<comment type="caution">
    <text evidence="4">The sequence shown here is derived from an EMBL/GenBank/DDBJ whole genome shotgun (WGS) entry which is preliminary data.</text>
</comment>
<dbReference type="PANTHER" id="PTHR43046:SF16">
    <property type="entry name" value="ADP-RIBOSE PYROPHOSPHATASE YJHB-RELATED"/>
    <property type="match status" value="1"/>
</dbReference>
<reference evidence="4 5" key="1">
    <citation type="submission" date="2024-06" db="EMBL/GenBank/DDBJ databases">
        <title>The Natural Products Discovery Center: Release of the First 8490 Sequenced Strains for Exploring Actinobacteria Biosynthetic Diversity.</title>
        <authorList>
            <person name="Kalkreuter E."/>
            <person name="Kautsar S.A."/>
            <person name="Yang D."/>
            <person name="Bader C.D."/>
            <person name="Teijaro C.N."/>
            <person name="Fluegel L."/>
            <person name="Davis C.M."/>
            <person name="Simpson J.R."/>
            <person name="Lauterbach L."/>
            <person name="Steele A.D."/>
            <person name="Gui C."/>
            <person name="Meng S."/>
            <person name="Li G."/>
            <person name="Viehrig K."/>
            <person name="Ye F."/>
            <person name="Su P."/>
            <person name="Kiefer A.F."/>
            <person name="Nichols A."/>
            <person name="Cepeda A.J."/>
            <person name="Yan W."/>
            <person name="Fan B."/>
            <person name="Jiang Y."/>
            <person name="Adhikari A."/>
            <person name="Zheng C.-J."/>
            <person name="Schuster L."/>
            <person name="Cowan T.M."/>
            <person name="Smanski M.J."/>
            <person name="Chevrette M.G."/>
            <person name="De Carvalho L.P.S."/>
            <person name="Shen B."/>
        </authorList>
    </citation>
    <scope>NUCLEOTIDE SEQUENCE [LARGE SCALE GENOMIC DNA]</scope>
    <source>
        <strain evidence="4 5">NPDC019708</strain>
    </source>
</reference>
<organism evidence="4 5">
    <name type="scientific">Nocardia rhamnosiphila</name>
    <dbReference type="NCBI Taxonomy" id="426716"/>
    <lineage>
        <taxon>Bacteria</taxon>
        <taxon>Bacillati</taxon>
        <taxon>Actinomycetota</taxon>
        <taxon>Actinomycetes</taxon>
        <taxon>Mycobacteriales</taxon>
        <taxon>Nocardiaceae</taxon>
        <taxon>Nocardia</taxon>
    </lineage>
</organism>
<comment type="cofactor">
    <cofactor evidence="1">
        <name>Mg(2+)</name>
        <dbReference type="ChEBI" id="CHEBI:18420"/>
    </cofactor>
</comment>
<dbReference type="InterPro" id="IPR015797">
    <property type="entry name" value="NUDIX_hydrolase-like_dom_sf"/>
</dbReference>
<name>A0ABV2WZC0_9NOCA</name>
<dbReference type="SUPFAM" id="SSF55811">
    <property type="entry name" value="Nudix"/>
    <property type="match status" value="1"/>
</dbReference>
<sequence>MSGYVFDTKHDRYPVAAHVFLVERGRILLLRRAGRGYADGRLGLPAAHVDRGQALTVSVVREVAVELGIAVAPADLRPSGTMFRWAGEPRVDIFFAAESWQGTPEIREPHKCSELVWADPDDLPGDALDFVATAWADAREGRMLREFGFVSVPM</sequence>
<dbReference type="GeneID" id="96244188"/>
<evidence type="ECO:0000259" key="3">
    <source>
        <dbReference type="PROSITE" id="PS51462"/>
    </source>
</evidence>
<dbReference type="PROSITE" id="PS51462">
    <property type="entry name" value="NUDIX"/>
    <property type="match status" value="1"/>
</dbReference>
<evidence type="ECO:0000313" key="5">
    <source>
        <dbReference type="Proteomes" id="UP001550628"/>
    </source>
</evidence>
<evidence type="ECO:0000256" key="1">
    <source>
        <dbReference type="ARBA" id="ARBA00001946"/>
    </source>
</evidence>
<evidence type="ECO:0000313" key="4">
    <source>
        <dbReference type="EMBL" id="MEU1956222.1"/>
    </source>
</evidence>
<protein>
    <submittedName>
        <fullName evidence="4">NUDIX domain-containing protein</fullName>
    </submittedName>
</protein>